<gene>
    <name evidence="3" type="ORF">IW252_002352</name>
</gene>
<keyword evidence="4" id="KW-1185">Reference proteome</keyword>
<feature type="active site" evidence="1">
    <location>
        <position position="288"/>
    </location>
</feature>
<dbReference type="SUPFAM" id="SSF54211">
    <property type="entry name" value="Ribosomal protein S5 domain 2-like"/>
    <property type="match status" value="1"/>
</dbReference>
<dbReference type="InterPro" id="IPR036034">
    <property type="entry name" value="PDZ_sf"/>
</dbReference>
<dbReference type="InterPro" id="IPR020568">
    <property type="entry name" value="Ribosomal_Su5_D2-typ_SF"/>
</dbReference>
<dbReference type="EC" id="3.4.21.53" evidence="1"/>
<keyword evidence="1" id="KW-0645">Protease</keyword>
<dbReference type="InterPro" id="IPR014721">
    <property type="entry name" value="Ribsml_uS5_D2-typ_fold_subgr"/>
</dbReference>
<dbReference type="EMBL" id="JADOTZ010000001">
    <property type="protein sequence ID" value="MBG6085585.1"/>
    <property type="molecule type" value="Genomic_DNA"/>
</dbReference>
<feature type="domain" description="Lon proteolytic" evidence="2">
    <location>
        <begin position="235"/>
        <end position="336"/>
    </location>
</feature>
<dbReference type="GO" id="GO:0004252">
    <property type="term" value="F:serine-type endopeptidase activity"/>
    <property type="evidence" value="ECO:0007669"/>
    <property type="project" value="UniProtKB-UniRule"/>
</dbReference>
<dbReference type="RefSeq" id="WP_196836755.1">
    <property type="nucleotide sequence ID" value="NZ_JADOTZ010000001.1"/>
</dbReference>
<feature type="active site" evidence="1">
    <location>
        <position position="243"/>
    </location>
</feature>
<proteinExistence type="inferred from homology"/>
<comment type="similarity">
    <text evidence="1">Belongs to the peptidase S16 family.</text>
</comment>
<dbReference type="PROSITE" id="PS51786">
    <property type="entry name" value="LON_PROTEOLYTIC"/>
    <property type="match status" value="1"/>
</dbReference>
<sequence>MTDHQNRQRRTLIGATAVVVALSLTAMALPVPYVVESPGPTLNTVGDVDGEPVLSVNGAESYRPESGQLDLTTVYVSGGGDRTLTFFDALGAWADPHRDVFPAESVYPRGVTGEEISEQNTAQMDQSQETSVAAALTFLDMEYDATIRVVGFATETNADVLEEDDVVTELDGERMRTVGQLQDGLQAEGEHRLTVVRGGEPVEVPVETETGEDGTSRVGIYLRTDFEFPLDVTFGLEDIGGPSAGMMFSLGIIDLLTPGDLTGGKHIAGTGAVTAEGEIEPIGGIAQKLVGASDAGAEVFLAPQDNCGDVVGRIPDGMTVLSVSTLEDAYDAVSAAAANEDLAALSSCG</sequence>
<dbReference type="GO" id="GO:0005524">
    <property type="term" value="F:ATP binding"/>
    <property type="evidence" value="ECO:0007669"/>
    <property type="project" value="InterPro"/>
</dbReference>
<dbReference type="GO" id="GO:0030163">
    <property type="term" value="P:protein catabolic process"/>
    <property type="evidence" value="ECO:0007669"/>
    <property type="project" value="InterPro"/>
</dbReference>
<dbReference type="InterPro" id="IPR027065">
    <property type="entry name" value="Lon_Prtase"/>
</dbReference>
<comment type="catalytic activity">
    <reaction evidence="1">
        <text>Hydrolysis of proteins in presence of ATP.</text>
        <dbReference type="EC" id="3.4.21.53"/>
    </reaction>
</comment>
<dbReference type="PANTHER" id="PTHR10046">
    <property type="entry name" value="ATP DEPENDENT LON PROTEASE FAMILY MEMBER"/>
    <property type="match status" value="1"/>
</dbReference>
<dbReference type="InterPro" id="IPR008269">
    <property type="entry name" value="Lon_proteolytic"/>
</dbReference>
<dbReference type="SUPFAM" id="SSF50156">
    <property type="entry name" value="PDZ domain-like"/>
    <property type="match status" value="1"/>
</dbReference>
<reference evidence="3" key="1">
    <citation type="submission" date="2020-11" db="EMBL/GenBank/DDBJ databases">
        <title>Sequencing the genomes of 1000 actinobacteria strains.</title>
        <authorList>
            <person name="Klenk H.-P."/>
        </authorList>
    </citation>
    <scope>NUCLEOTIDE SEQUENCE</scope>
    <source>
        <strain evidence="3">DSM 26152</strain>
    </source>
</reference>
<dbReference type="Gene3D" id="3.30.230.10">
    <property type="match status" value="1"/>
</dbReference>
<protein>
    <recommendedName>
        <fullName evidence="1">endopeptidase La</fullName>
        <ecNumber evidence="1">3.4.21.53</ecNumber>
    </recommendedName>
</protein>
<organism evidence="3 4">
    <name type="scientific">Zhihengliuella flava</name>
    <dbReference type="NCBI Taxonomy" id="1285193"/>
    <lineage>
        <taxon>Bacteria</taxon>
        <taxon>Bacillati</taxon>
        <taxon>Actinomycetota</taxon>
        <taxon>Actinomycetes</taxon>
        <taxon>Micrococcales</taxon>
        <taxon>Micrococcaceae</taxon>
        <taxon>Zhihengliuella</taxon>
    </lineage>
</organism>
<dbReference type="GO" id="GO:0004176">
    <property type="term" value="F:ATP-dependent peptidase activity"/>
    <property type="evidence" value="ECO:0007669"/>
    <property type="project" value="UniProtKB-UniRule"/>
</dbReference>
<dbReference type="Pfam" id="PF05362">
    <property type="entry name" value="Lon_C"/>
    <property type="match status" value="1"/>
</dbReference>
<dbReference type="AlphaFoldDB" id="A0A931D8G9"/>
<dbReference type="Proteomes" id="UP000625033">
    <property type="component" value="Unassembled WGS sequence"/>
</dbReference>
<dbReference type="GO" id="GO:0006508">
    <property type="term" value="P:proteolysis"/>
    <property type="evidence" value="ECO:0007669"/>
    <property type="project" value="UniProtKB-KW"/>
</dbReference>
<evidence type="ECO:0000256" key="1">
    <source>
        <dbReference type="PROSITE-ProRule" id="PRU01122"/>
    </source>
</evidence>
<comment type="caution">
    <text evidence="3">The sequence shown here is derived from an EMBL/GenBank/DDBJ whole genome shotgun (WGS) entry which is preliminary data.</text>
</comment>
<evidence type="ECO:0000313" key="3">
    <source>
        <dbReference type="EMBL" id="MBG6085585.1"/>
    </source>
</evidence>
<evidence type="ECO:0000259" key="2">
    <source>
        <dbReference type="PROSITE" id="PS51786"/>
    </source>
</evidence>
<name>A0A931D8G9_9MICC</name>
<keyword evidence="1" id="KW-0378">Hydrolase</keyword>
<keyword evidence="1" id="KW-0720">Serine protease</keyword>
<accession>A0A931D8G9</accession>
<evidence type="ECO:0000313" key="4">
    <source>
        <dbReference type="Proteomes" id="UP000625033"/>
    </source>
</evidence>